<reference evidence="3" key="1">
    <citation type="submission" date="2018-09" db="EMBL/GenBank/DDBJ databases">
        <title>Draft Genome Sequence of Mediterraneibacter sp. KCTC 15684.</title>
        <authorList>
            <person name="Kim J.S."/>
            <person name="Han K.I."/>
            <person name="Suh M.K."/>
            <person name="Lee K.C."/>
            <person name="Eom M.K."/>
            <person name="Lee J.H."/>
            <person name="Park S.H."/>
            <person name="Kang S.W."/>
            <person name="Park J.E."/>
            <person name="Oh B.S."/>
            <person name="Yu S.Y."/>
            <person name="Choi S.H."/>
            <person name="Lee D.H."/>
            <person name="Yoon H."/>
            <person name="Kim B."/>
            <person name="Yang S.J."/>
            <person name="Lee J.S."/>
        </authorList>
    </citation>
    <scope>NUCLEOTIDE SEQUENCE [LARGE SCALE GENOMIC DNA]</scope>
    <source>
        <strain evidence="3">KCTC 15684</strain>
    </source>
</reference>
<evidence type="ECO:0008006" key="4">
    <source>
        <dbReference type="Google" id="ProtNLM"/>
    </source>
</evidence>
<comment type="caution">
    <text evidence="2">The sequence shown here is derived from an EMBL/GenBank/DDBJ whole genome shotgun (WGS) entry which is preliminary data.</text>
</comment>
<feature type="transmembrane region" description="Helical" evidence="1">
    <location>
        <begin position="41"/>
        <end position="62"/>
    </location>
</feature>
<gene>
    <name evidence="2" type="ORF">KGMB01110_04180</name>
</gene>
<proteinExistence type="predicted"/>
<dbReference type="Pfam" id="PF03419">
    <property type="entry name" value="Peptidase_U4"/>
    <property type="match status" value="1"/>
</dbReference>
<feature type="transmembrane region" description="Helical" evidence="1">
    <location>
        <begin position="12"/>
        <end position="32"/>
    </location>
</feature>
<feature type="transmembrane region" description="Helical" evidence="1">
    <location>
        <begin position="94"/>
        <end position="113"/>
    </location>
</feature>
<dbReference type="GO" id="GO:0030436">
    <property type="term" value="P:asexual sporulation"/>
    <property type="evidence" value="ECO:0007669"/>
    <property type="project" value="InterPro"/>
</dbReference>
<keyword evidence="1" id="KW-0472">Membrane</keyword>
<feature type="transmembrane region" description="Helical" evidence="1">
    <location>
        <begin position="119"/>
        <end position="137"/>
    </location>
</feature>
<dbReference type="InterPro" id="IPR005081">
    <property type="entry name" value="SpoIIGA"/>
</dbReference>
<sequence>MVAMHYEVYVDLIFLINFMMDGILLLLTVGILKCRITWGRLFLAAGVGALVGVLMTVIYLPNFWLKSMLAYLCGGAGMIFCAFPVRSFRFFAKAFMVLMICTFLMGGILQSVSRSVRSVGIFFLFAGMAYGFGNWMVKFLEMLLVRRQGIYEIELYTGEKCFVVRGKMDTGNSLKDPCSQKPVHVMAKKKAEELFGEELRRENKNFYRIPYSTVQGEGEMPVLEIEKMYLQPVGDGRSRKTGKLAESGRWMKHPVIGICQIPVFEQEEYDILLNPEGLGGVES</sequence>
<dbReference type="EMBL" id="BHGK01000001">
    <property type="protein sequence ID" value="GCA65982.1"/>
    <property type="molecule type" value="Genomic_DNA"/>
</dbReference>
<dbReference type="Proteomes" id="UP000265643">
    <property type="component" value="Unassembled WGS sequence"/>
</dbReference>
<organism evidence="2 3">
    <name type="scientific">Mediterraneibacter butyricigenes</name>
    <dbReference type="NCBI Taxonomy" id="2316025"/>
    <lineage>
        <taxon>Bacteria</taxon>
        <taxon>Bacillati</taxon>
        <taxon>Bacillota</taxon>
        <taxon>Clostridia</taxon>
        <taxon>Lachnospirales</taxon>
        <taxon>Lachnospiraceae</taxon>
        <taxon>Mediterraneibacter</taxon>
    </lineage>
</organism>
<keyword evidence="1" id="KW-1133">Transmembrane helix</keyword>
<protein>
    <recommendedName>
        <fullName evidence="4">Sporulation sigma-E factor-processing peptidase</fullName>
    </recommendedName>
</protein>
<dbReference type="AlphaFoldDB" id="A0A391PHF0"/>
<keyword evidence="3" id="KW-1185">Reference proteome</keyword>
<evidence type="ECO:0000313" key="3">
    <source>
        <dbReference type="Proteomes" id="UP000265643"/>
    </source>
</evidence>
<feature type="transmembrane region" description="Helical" evidence="1">
    <location>
        <begin position="68"/>
        <end position="85"/>
    </location>
</feature>
<name>A0A391PHF0_9FIRM</name>
<evidence type="ECO:0000256" key="1">
    <source>
        <dbReference type="SAM" id="Phobius"/>
    </source>
</evidence>
<evidence type="ECO:0000313" key="2">
    <source>
        <dbReference type="EMBL" id="GCA65982.1"/>
    </source>
</evidence>
<dbReference type="GO" id="GO:0006508">
    <property type="term" value="P:proteolysis"/>
    <property type="evidence" value="ECO:0007669"/>
    <property type="project" value="InterPro"/>
</dbReference>
<accession>A0A391PHF0</accession>
<dbReference type="GO" id="GO:0004190">
    <property type="term" value="F:aspartic-type endopeptidase activity"/>
    <property type="evidence" value="ECO:0007669"/>
    <property type="project" value="InterPro"/>
</dbReference>
<keyword evidence="1" id="KW-0812">Transmembrane</keyword>